<keyword evidence="1" id="KW-1133">Transmembrane helix</keyword>
<keyword evidence="1" id="KW-0472">Membrane</keyword>
<dbReference type="EnsemblPlants" id="PNT67212">
    <property type="protein sequence ID" value="PNT67212"/>
    <property type="gene ID" value="BRADI_3g22694v3"/>
</dbReference>
<evidence type="ECO:0000313" key="3">
    <source>
        <dbReference type="EnsemblPlants" id="PNT67212"/>
    </source>
</evidence>
<feature type="transmembrane region" description="Helical" evidence="1">
    <location>
        <begin position="105"/>
        <end position="127"/>
    </location>
</feature>
<dbReference type="Gramene" id="PNT67212">
    <property type="protein sequence ID" value="PNT67212"/>
    <property type="gene ID" value="BRADI_3g22694v3"/>
</dbReference>
<evidence type="ECO:0000313" key="2">
    <source>
        <dbReference type="EMBL" id="PNT67212.1"/>
    </source>
</evidence>
<organism evidence="2">
    <name type="scientific">Brachypodium distachyon</name>
    <name type="common">Purple false brome</name>
    <name type="synonym">Trachynia distachya</name>
    <dbReference type="NCBI Taxonomy" id="15368"/>
    <lineage>
        <taxon>Eukaryota</taxon>
        <taxon>Viridiplantae</taxon>
        <taxon>Streptophyta</taxon>
        <taxon>Embryophyta</taxon>
        <taxon>Tracheophyta</taxon>
        <taxon>Spermatophyta</taxon>
        <taxon>Magnoliopsida</taxon>
        <taxon>Liliopsida</taxon>
        <taxon>Poales</taxon>
        <taxon>Poaceae</taxon>
        <taxon>BOP clade</taxon>
        <taxon>Pooideae</taxon>
        <taxon>Stipodae</taxon>
        <taxon>Brachypodieae</taxon>
        <taxon>Brachypodium</taxon>
    </lineage>
</organism>
<sequence length="128" mass="14091">MSVSKYRFLGERKDNGCVLVGCSAVARRSNEGERPAIFLSLLTCFSFCFDSEDVWCTVVCREARQGSAMASTRQRSLCCDEINGNGMPSIKHCCIIVCLPCNNALILHSDFVLLFLLVGLITSSYGLH</sequence>
<reference evidence="2 3" key="1">
    <citation type="journal article" date="2010" name="Nature">
        <title>Genome sequencing and analysis of the model grass Brachypodium distachyon.</title>
        <authorList>
            <consortium name="International Brachypodium Initiative"/>
        </authorList>
    </citation>
    <scope>NUCLEOTIDE SEQUENCE [LARGE SCALE GENOMIC DNA]</scope>
    <source>
        <strain evidence="2 3">Bd21</strain>
    </source>
</reference>
<keyword evidence="1" id="KW-0812">Transmembrane</keyword>
<proteinExistence type="predicted"/>
<reference evidence="3" key="3">
    <citation type="submission" date="2018-08" db="UniProtKB">
        <authorList>
            <consortium name="EnsemblPlants"/>
        </authorList>
    </citation>
    <scope>IDENTIFICATION</scope>
    <source>
        <strain evidence="3">cv. Bd21</strain>
    </source>
</reference>
<dbReference type="Proteomes" id="UP000008810">
    <property type="component" value="Chromosome 3"/>
</dbReference>
<dbReference type="EMBL" id="CM000882">
    <property type="protein sequence ID" value="PNT67212.1"/>
    <property type="molecule type" value="Genomic_DNA"/>
</dbReference>
<dbReference type="InParanoid" id="A0A2K2CYV6"/>
<accession>A0A2K2CYV6</accession>
<reference evidence="2" key="2">
    <citation type="submission" date="2017-06" db="EMBL/GenBank/DDBJ databases">
        <title>WGS assembly of Brachypodium distachyon.</title>
        <authorList>
            <consortium name="The International Brachypodium Initiative"/>
            <person name="Lucas S."/>
            <person name="Harmon-Smith M."/>
            <person name="Lail K."/>
            <person name="Tice H."/>
            <person name="Grimwood J."/>
            <person name="Bruce D."/>
            <person name="Barry K."/>
            <person name="Shu S."/>
            <person name="Lindquist E."/>
            <person name="Wang M."/>
            <person name="Pitluck S."/>
            <person name="Vogel J.P."/>
            <person name="Garvin D.F."/>
            <person name="Mockler T.C."/>
            <person name="Schmutz J."/>
            <person name="Rokhsar D."/>
            <person name="Bevan M.W."/>
        </authorList>
    </citation>
    <scope>NUCLEOTIDE SEQUENCE</scope>
    <source>
        <strain evidence="2">Bd21</strain>
    </source>
</reference>
<name>A0A2K2CYV6_BRADI</name>
<gene>
    <name evidence="2" type="ORF">BRADI_3g22694v3</name>
</gene>
<keyword evidence="4" id="KW-1185">Reference proteome</keyword>
<protein>
    <submittedName>
        <fullName evidence="2 3">Uncharacterized protein</fullName>
    </submittedName>
</protein>
<dbReference type="AlphaFoldDB" id="A0A2K2CYV6"/>
<evidence type="ECO:0000256" key="1">
    <source>
        <dbReference type="SAM" id="Phobius"/>
    </source>
</evidence>
<evidence type="ECO:0000313" key="4">
    <source>
        <dbReference type="Proteomes" id="UP000008810"/>
    </source>
</evidence>